<evidence type="ECO:0000313" key="2">
    <source>
        <dbReference type="EMBL" id="SPF30982.1"/>
    </source>
</evidence>
<proteinExistence type="predicted"/>
<evidence type="ECO:0000259" key="1">
    <source>
        <dbReference type="Pfam" id="PF01814"/>
    </source>
</evidence>
<dbReference type="InterPro" id="IPR012312">
    <property type="entry name" value="Hemerythrin-like"/>
</dbReference>
<dbReference type="EMBL" id="OMKW01000004">
    <property type="protein sequence ID" value="SPF30982.1"/>
    <property type="molecule type" value="Genomic_DNA"/>
</dbReference>
<sequence>MPLDHDTITRQLTRHIEMQSALCDALEKIADGLPETTNAQRLLHLARTIHPTIHSAHRFEEQVLFPALEQAEADTEALSETLNRLHFEHLEDEGFAQELYDEMIGFATGQVARDAERLGYMLRGFFEGLRRHLAFEKEHLIPMLKHERAH</sequence>
<dbReference type="Proteomes" id="UP000244932">
    <property type="component" value="Unassembled WGS sequence"/>
</dbReference>
<accession>A0A2R8AFH0</accession>
<gene>
    <name evidence="2" type="ORF">POI8812_03329</name>
</gene>
<name>A0A2R8AFH0_9RHOB</name>
<dbReference type="AlphaFoldDB" id="A0A2R8AFH0"/>
<dbReference type="Gene3D" id="1.20.120.520">
    <property type="entry name" value="nmb1532 protein domain like"/>
    <property type="match status" value="1"/>
</dbReference>
<dbReference type="Pfam" id="PF01814">
    <property type="entry name" value="Hemerythrin"/>
    <property type="match status" value="1"/>
</dbReference>
<organism evidence="2 3">
    <name type="scientific">Pontivivens insulae</name>
    <dbReference type="NCBI Taxonomy" id="1639689"/>
    <lineage>
        <taxon>Bacteria</taxon>
        <taxon>Pseudomonadati</taxon>
        <taxon>Pseudomonadota</taxon>
        <taxon>Alphaproteobacteria</taxon>
        <taxon>Rhodobacterales</taxon>
        <taxon>Paracoccaceae</taxon>
        <taxon>Pontivivens</taxon>
    </lineage>
</organism>
<dbReference type="OrthoDB" id="8282715at2"/>
<reference evidence="2 3" key="1">
    <citation type="submission" date="2018-03" db="EMBL/GenBank/DDBJ databases">
        <authorList>
            <person name="Keele B.F."/>
        </authorList>
    </citation>
    <scope>NUCLEOTIDE SEQUENCE [LARGE SCALE GENOMIC DNA]</scope>
    <source>
        <strain evidence="2 3">CeCT 8812</strain>
    </source>
</reference>
<feature type="domain" description="Hemerythrin-like" evidence="1">
    <location>
        <begin position="19"/>
        <end position="144"/>
    </location>
</feature>
<keyword evidence="3" id="KW-1185">Reference proteome</keyword>
<evidence type="ECO:0000313" key="3">
    <source>
        <dbReference type="Proteomes" id="UP000244932"/>
    </source>
</evidence>
<protein>
    <recommendedName>
        <fullName evidence="1">Hemerythrin-like domain-containing protein</fullName>
    </recommendedName>
</protein>
<dbReference type="RefSeq" id="WP_108783665.1">
    <property type="nucleotide sequence ID" value="NZ_OMKW01000004.1"/>
</dbReference>